<keyword evidence="5" id="KW-0067">ATP-binding</keyword>
<dbReference type="OMA" id="SSEGHHP"/>
<dbReference type="InterPro" id="IPR027417">
    <property type="entry name" value="P-loop_NTPase"/>
</dbReference>
<evidence type="ECO:0000256" key="8">
    <source>
        <dbReference type="ARBA" id="ARBA00023242"/>
    </source>
</evidence>
<sequence>MPDVPPDVVPMSVDEVISALKTVSNKGLSVEKTCSMMRGWASDRRVTPQRKVMTPDVAEAAIAKWLATLENDSTAPQQPASEASQQPAAREVDAGSKPAQKRKKEGLTKELDSPAISKQKTVPDSSQPDPGLVSTGNGVTPEAGGVTPASAGLNSEVPEPVAASATGKGKKAAIATPAAKAQQRKDKAEQAKLAKEREKQEQAARDAEDRRLEQERAIPFEGLSIEEMREKRLSEVLTEMDNRMKGIARRTAESLGKEAPSEAALEEFVGADGTAGDGGKREAYMRLIHTARESVILPEGLNAELMPYQIEGLDWLASIYVNNLHGILADEMGLGKTIQSIALLLWLKEFKNDKGPHLIVAPKSTLSNWEAEFAKFAPSYKVWLVMGEAEEREALKEKLRKRVKHNKTAVYITNYEQIHRNDWLLEFDWQLIIIDEGHRMKNQKSVLHETMAKMKSRTRMLLTGTPLQNNLNELWALLHYILPDLFPDTLDFTQWFLEPLRGVKDLSNEYDVSLRPEDEAVIISRLHLMLAPFLLQRTKAQVMVDRLPPKVESIIRIELSTWQSTAYKDLQQRTIRLLTANDKVETRKVNNALMQLRKIVLHPYLFSTGYTPGPDLFRAAGKVEALDRMLTKLMKFGHKTLIFSQFTSALDVLGKFLDWRGYRFSRLDGSTPHEERKRQMAAFSDPKGGISVFLLSARAGGLGLNLQAADTVILFDLDWNPQNDKQAIARAHRFGQQNEVRVFRLLTKSGVEQHMEKRCREKLDLEKKIMGAGMFCPSASQEHRVDMLRSLLGLSTDAAKAASEQDVKEALTSPAELNRLLARSPEELAAFTEIDEELFKDAGSELTSAEDTPTLLVNSGRLMRQDEVPDGFCIGEESDDDDTW</sequence>
<dbReference type="AlphaFoldDB" id="A0A813E5H2"/>
<dbReference type="SMART" id="SM00490">
    <property type="entry name" value="HELICc"/>
    <property type="match status" value="1"/>
</dbReference>
<dbReference type="GO" id="GO:0016787">
    <property type="term" value="F:hydrolase activity"/>
    <property type="evidence" value="ECO:0007669"/>
    <property type="project" value="UniProtKB-KW"/>
</dbReference>
<dbReference type="PROSITE" id="PS51194">
    <property type="entry name" value="HELICASE_CTER"/>
    <property type="match status" value="1"/>
</dbReference>
<dbReference type="InterPro" id="IPR049730">
    <property type="entry name" value="SNF2/RAD54-like_C"/>
</dbReference>
<feature type="domain" description="Helicase C-terminal" evidence="11">
    <location>
        <begin position="625"/>
        <end position="792"/>
    </location>
</feature>
<organism evidence="12 13">
    <name type="scientific">Polarella glacialis</name>
    <name type="common">Dinoflagellate</name>
    <dbReference type="NCBI Taxonomy" id="89957"/>
    <lineage>
        <taxon>Eukaryota</taxon>
        <taxon>Sar</taxon>
        <taxon>Alveolata</taxon>
        <taxon>Dinophyceae</taxon>
        <taxon>Suessiales</taxon>
        <taxon>Suessiaceae</taxon>
        <taxon>Polarella</taxon>
    </lineage>
</organism>
<evidence type="ECO:0000259" key="10">
    <source>
        <dbReference type="PROSITE" id="PS51192"/>
    </source>
</evidence>
<dbReference type="GO" id="GO:0006325">
    <property type="term" value="P:chromatin organization"/>
    <property type="evidence" value="ECO:0007669"/>
    <property type="project" value="UniProtKB-KW"/>
</dbReference>
<dbReference type="InterPro" id="IPR001650">
    <property type="entry name" value="Helicase_C-like"/>
</dbReference>
<evidence type="ECO:0000256" key="6">
    <source>
        <dbReference type="ARBA" id="ARBA00022853"/>
    </source>
</evidence>
<dbReference type="PANTHER" id="PTHR10799">
    <property type="entry name" value="SNF2/RAD54 HELICASE FAMILY"/>
    <property type="match status" value="1"/>
</dbReference>
<protein>
    <submittedName>
        <fullName evidence="12">Uncharacterized protein</fullName>
    </submittedName>
</protein>
<dbReference type="PROSITE" id="PS51192">
    <property type="entry name" value="HELICASE_ATP_BIND_1"/>
    <property type="match status" value="1"/>
</dbReference>
<reference evidence="12" key="1">
    <citation type="submission" date="2021-02" db="EMBL/GenBank/DDBJ databases">
        <authorList>
            <person name="Dougan E. K."/>
            <person name="Rhodes N."/>
            <person name="Thang M."/>
            <person name="Chan C."/>
        </authorList>
    </citation>
    <scope>NUCLEOTIDE SEQUENCE</scope>
</reference>
<evidence type="ECO:0000256" key="9">
    <source>
        <dbReference type="SAM" id="MobiDB-lite"/>
    </source>
</evidence>
<dbReference type="InterPro" id="IPR014001">
    <property type="entry name" value="Helicase_ATP-bd"/>
</dbReference>
<dbReference type="GO" id="GO:0005634">
    <property type="term" value="C:nucleus"/>
    <property type="evidence" value="ECO:0007669"/>
    <property type="project" value="UniProtKB-SubCell"/>
</dbReference>
<keyword evidence="7" id="KW-0238">DNA-binding</keyword>
<feature type="compositionally biased region" description="Low complexity" evidence="9">
    <location>
        <begin position="73"/>
        <end position="89"/>
    </location>
</feature>
<dbReference type="Pfam" id="PF00271">
    <property type="entry name" value="Helicase_C"/>
    <property type="match status" value="1"/>
</dbReference>
<evidence type="ECO:0000256" key="2">
    <source>
        <dbReference type="ARBA" id="ARBA00022741"/>
    </source>
</evidence>
<dbReference type="Gene3D" id="3.40.50.10810">
    <property type="entry name" value="Tandem AAA-ATPase domain"/>
    <property type="match status" value="1"/>
</dbReference>
<feature type="compositionally biased region" description="Polar residues" evidence="9">
    <location>
        <begin position="116"/>
        <end position="138"/>
    </location>
</feature>
<keyword evidence="13" id="KW-1185">Reference proteome</keyword>
<dbReference type="GO" id="GO:0004386">
    <property type="term" value="F:helicase activity"/>
    <property type="evidence" value="ECO:0007669"/>
    <property type="project" value="UniProtKB-KW"/>
</dbReference>
<comment type="subcellular location">
    <subcellularLocation>
        <location evidence="1">Nucleus</location>
    </subcellularLocation>
</comment>
<keyword evidence="3" id="KW-0378">Hydrolase</keyword>
<dbReference type="InterPro" id="IPR038718">
    <property type="entry name" value="SNF2-like_sf"/>
</dbReference>
<evidence type="ECO:0000313" key="12">
    <source>
        <dbReference type="EMBL" id="CAE8595331.1"/>
    </source>
</evidence>
<feature type="domain" description="Helicase ATP-binding" evidence="10">
    <location>
        <begin position="317"/>
        <end position="484"/>
    </location>
</feature>
<dbReference type="EMBL" id="CAJNNV010007764">
    <property type="protein sequence ID" value="CAE8595331.1"/>
    <property type="molecule type" value="Genomic_DNA"/>
</dbReference>
<keyword evidence="6" id="KW-0156">Chromatin regulator</keyword>
<dbReference type="SMART" id="SM00487">
    <property type="entry name" value="DEXDc"/>
    <property type="match status" value="1"/>
</dbReference>
<keyword evidence="4" id="KW-0347">Helicase</keyword>
<feature type="compositionally biased region" description="Low complexity" evidence="9">
    <location>
        <begin position="162"/>
        <end position="181"/>
    </location>
</feature>
<evidence type="ECO:0000256" key="7">
    <source>
        <dbReference type="ARBA" id="ARBA00023125"/>
    </source>
</evidence>
<dbReference type="SUPFAM" id="SSF52540">
    <property type="entry name" value="P-loop containing nucleoside triphosphate hydrolases"/>
    <property type="match status" value="2"/>
</dbReference>
<evidence type="ECO:0000256" key="4">
    <source>
        <dbReference type="ARBA" id="ARBA00022806"/>
    </source>
</evidence>
<dbReference type="GO" id="GO:0003677">
    <property type="term" value="F:DNA binding"/>
    <property type="evidence" value="ECO:0007669"/>
    <property type="project" value="UniProtKB-KW"/>
</dbReference>
<dbReference type="OrthoDB" id="5857104at2759"/>
<proteinExistence type="predicted"/>
<name>A0A813E5H2_POLGL</name>
<keyword evidence="2" id="KW-0547">Nucleotide-binding</keyword>
<dbReference type="InterPro" id="IPR000330">
    <property type="entry name" value="SNF2_N"/>
</dbReference>
<evidence type="ECO:0000256" key="5">
    <source>
        <dbReference type="ARBA" id="ARBA00022840"/>
    </source>
</evidence>
<dbReference type="Pfam" id="PF00176">
    <property type="entry name" value="SNF2-rel_dom"/>
    <property type="match status" value="1"/>
</dbReference>
<dbReference type="FunFam" id="3.40.50.10810:FF:000005">
    <property type="entry name" value="Photoperiod-independent early flowering 1"/>
    <property type="match status" value="1"/>
</dbReference>
<dbReference type="Gene3D" id="3.40.50.300">
    <property type="entry name" value="P-loop containing nucleotide triphosphate hydrolases"/>
    <property type="match status" value="1"/>
</dbReference>
<accession>A0A813E5H2</accession>
<dbReference type="CDD" id="cd18793">
    <property type="entry name" value="SF2_C_SNF"/>
    <property type="match status" value="1"/>
</dbReference>
<keyword evidence="8" id="KW-0539">Nucleus</keyword>
<evidence type="ECO:0000256" key="1">
    <source>
        <dbReference type="ARBA" id="ARBA00004123"/>
    </source>
</evidence>
<feature type="compositionally biased region" description="Basic and acidic residues" evidence="9">
    <location>
        <begin position="183"/>
        <end position="211"/>
    </location>
</feature>
<comment type="caution">
    <text evidence="12">The sequence shown here is derived from an EMBL/GenBank/DDBJ whole genome shotgun (WGS) entry which is preliminary data.</text>
</comment>
<feature type="region of interest" description="Disordered" evidence="9">
    <location>
        <begin position="68"/>
        <end position="211"/>
    </location>
</feature>
<evidence type="ECO:0000313" key="13">
    <source>
        <dbReference type="Proteomes" id="UP000654075"/>
    </source>
</evidence>
<dbReference type="GO" id="GO:0005524">
    <property type="term" value="F:ATP binding"/>
    <property type="evidence" value="ECO:0007669"/>
    <property type="project" value="UniProtKB-KW"/>
</dbReference>
<evidence type="ECO:0000259" key="11">
    <source>
        <dbReference type="PROSITE" id="PS51194"/>
    </source>
</evidence>
<evidence type="ECO:0000256" key="3">
    <source>
        <dbReference type="ARBA" id="ARBA00022801"/>
    </source>
</evidence>
<dbReference type="Proteomes" id="UP000654075">
    <property type="component" value="Unassembled WGS sequence"/>
</dbReference>
<gene>
    <name evidence="12" type="ORF">PGLA1383_LOCUS13844</name>
</gene>